<dbReference type="AlphaFoldDB" id="X7ZDL1"/>
<dbReference type="Gene3D" id="1.10.10.60">
    <property type="entry name" value="Homeodomain-like"/>
    <property type="match status" value="1"/>
</dbReference>
<name>X7ZDL1_MYCKA</name>
<sequence length="209" mass="23386">MLDGRRGHHALGLRRPVGREFPAVEVDRDPIFIRSSETLWTPAGVTAGIDLALSLVEDDRGTEIAQTVARWLVLYLRRPRGQTQFAAPVWLPRAQRPTIRQVQEAIETQPGGCHRIDDLARRAAMSPRHFTRVFTDEVGEAPGPIRRTRSAPKPRAGNWKRPTTPWWPSPPVAGSAPQKRCAPQLYSPYRHPAATVPQILRLTLQGGPR</sequence>
<dbReference type="SUPFAM" id="SSF46689">
    <property type="entry name" value="Homeodomain-like"/>
    <property type="match status" value="1"/>
</dbReference>
<dbReference type="InterPro" id="IPR029062">
    <property type="entry name" value="Class_I_gatase-like"/>
</dbReference>
<proteinExistence type="predicted"/>
<dbReference type="Gene3D" id="3.40.50.880">
    <property type="match status" value="1"/>
</dbReference>
<gene>
    <name evidence="2" type="ORF">I545_3545</name>
</gene>
<accession>X7ZDL1</accession>
<dbReference type="InterPro" id="IPR009057">
    <property type="entry name" value="Homeodomain-like_sf"/>
</dbReference>
<reference evidence="2 3" key="1">
    <citation type="submission" date="2013-12" db="EMBL/GenBank/DDBJ databases">
        <authorList>
            <person name="Brown-Elliot B."/>
            <person name="Wallace R."/>
            <person name="Lenaerts A."/>
            <person name="Ordway D."/>
            <person name="DeGroote M.A."/>
            <person name="Parker T."/>
            <person name="Sizemore C."/>
            <person name="Tallon L.J."/>
            <person name="Sadzewicz L.K."/>
            <person name="Sengamalay N."/>
            <person name="Fraser C.M."/>
            <person name="Hine E."/>
            <person name="Shefchek K.A."/>
            <person name="Das S.P."/>
            <person name="Tettelin H."/>
        </authorList>
    </citation>
    <scope>NUCLEOTIDE SEQUENCE [LARGE SCALE GENOMIC DNA]</scope>
    <source>
        <strain evidence="2 3">662</strain>
    </source>
</reference>
<dbReference type="PATRIC" id="fig|1299326.3.peg.3399"/>
<evidence type="ECO:0000313" key="3">
    <source>
        <dbReference type="Proteomes" id="UP000020561"/>
    </source>
</evidence>
<dbReference type="SUPFAM" id="SSF52317">
    <property type="entry name" value="Class I glutamine amidotransferase-like"/>
    <property type="match status" value="1"/>
</dbReference>
<dbReference type="EMBL" id="JAOA01000005">
    <property type="protein sequence ID" value="EUA17111.1"/>
    <property type="molecule type" value="Genomic_DNA"/>
</dbReference>
<organism evidence="2 3">
    <name type="scientific">Mycobacterium kansasii 662</name>
    <dbReference type="NCBI Taxonomy" id="1299326"/>
    <lineage>
        <taxon>Bacteria</taxon>
        <taxon>Bacillati</taxon>
        <taxon>Actinomycetota</taxon>
        <taxon>Actinomycetes</taxon>
        <taxon>Mycobacteriales</taxon>
        <taxon>Mycobacteriaceae</taxon>
        <taxon>Mycobacterium</taxon>
    </lineage>
</organism>
<comment type="caution">
    <text evidence="2">The sequence shown here is derived from an EMBL/GenBank/DDBJ whole genome shotgun (WGS) entry which is preliminary data.</text>
</comment>
<evidence type="ECO:0000313" key="2">
    <source>
        <dbReference type="EMBL" id="EUA17111.1"/>
    </source>
</evidence>
<dbReference type="Proteomes" id="UP000020561">
    <property type="component" value="Unassembled WGS sequence"/>
</dbReference>
<evidence type="ECO:0000256" key="1">
    <source>
        <dbReference type="SAM" id="MobiDB-lite"/>
    </source>
</evidence>
<protein>
    <submittedName>
        <fullName evidence="2">Bacterial regulatory helix-turn-helix s, AraC family protein</fullName>
    </submittedName>
</protein>
<feature type="region of interest" description="Disordered" evidence="1">
    <location>
        <begin position="140"/>
        <end position="179"/>
    </location>
</feature>